<evidence type="ECO:0000256" key="8">
    <source>
        <dbReference type="ARBA" id="ARBA00022723"/>
    </source>
</evidence>
<keyword evidence="7" id="KW-0349">Heme</keyword>
<dbReference type="AlphaFoldDB" id="A0A4S4ENG7"/>
<name>A0A4S4ENG7_CAMSN</name>
<evidence type="ECO:0000256" key="6">
    <source>
        <dbReference type="ARBA" id="ARBA00022559"/>
    </source>
</evidence>
<feature type="binding site" description="axial binding residue" evidence="17">
    <location>
        <position position="161"/>
    </location>
    <ligand>
        <name>heme b</name>
        <dbReference type="ChEBI" id="CHEBI:60344"/>
    </ligand>
    <ligandPart>
        <name>Fe</name>
        <dbReference type="ChEBI" id="CHEBI:18248"/>
    </ligandPart>
</feature>
<comment type="cofactor">
    <cofactor evidence="17">
        <name>heme b</name>
        <dbReference type="ChEBI" id="CHEBI:60344"/>
    </cofactor>
    <text evidence="17">Binds 1 heme b (iron(II)-protoporphyrin IX) group per subunit.</text>
</comment>
<feature type="disulfide bond" evidence="19">
    <location>
        <begin position="2"/>
        <end position="82"/>
    </location>
</feature>
<feature type="binding site" evidence="17">
    <location>
        <position position="37"/>
    </location>
    <ligand>
        <name>Ca(2+)</name>
        <dbReference type="ChEBI" id="CHEBI:29108"/>
        <label>1</label>
    </ligand>
</feature>
<dbReference type="GO" id="GO:0020037">
    <property type="term" value="F:heme binding"/>
    <property type="evidence" value="ECO:0007669"/>
    <property type="project" value="InterPro"/>
</dbReference>
<dbReference type="PROSITE" id="PS00435">
    <property type="entry name" value="PEROXIDASE_1"/>
    <property type="match status" value="2"/>
</dbReference>
<keyword evidence="10 17" id="KW-0106">Calcium</keyword>
<comment type="subcellular location">
    <subcellularLocation>
        <location evidence="3">Secreted</location>
    </subcellularLocation>
</comment>
<evidence type="ECO:0000256" key="10">
    <source>
        <dbReference type="ARBA" id="ARBA00022837"/>
    </source>
</evidence>
<dbReference type="PRINTS" id="PR00461">
    <property type="entry name" value="PLPEROXIDASE"/>
</dbReference>
<dbReference type="PROSITE" id="PS00436">
    <property type="entry name" value="PEROXIDASE_2"/>
    <property type="match status" value="1"/>
</dbReference>
<dbReference type="InterPro" id="IPR000823">
    <property type="entry name" value="Peroxidase_pln"/>
</dbReference>
<reference evidence="21 22" key="1">
    <citation type="journal article" date="2018" name="Proc. Natl. Acad. Sci. U.S.A.">
        <title>Draft genome sequence of Camellia sinensis var. sinensis provides insights into the evolution of the tea genome and tea quality.</title>
        <authorList>
            <person name="Wei C."/>
            <person name="Yang H."/>
            <person name="Wang S."/>
            <person name="Zhao J."/>
            <person name="Liu C."/>
            <person name="Gao L."/>
            <person name="Xia E."/>
            <person name="Lu Y."/>
            <person name="Tai Y."/>
            <person name="She G."/>
            <person name="Sun J."/>
            <person name="Cao H."/>
            <person name="Tong W."/>
            <person name="Gao Q."/>
            <person name="Li Y."/>
            <person name="Deng W."/>
            <person name="Jiang X."/>
            <person name="Wang W."/>
            <person name="Chen Q."/>
            <person name="Zhang S."/>
            <person name="Li H."/>
            <person name="Wu J."/>
            <person name="Wang P."/>
            <person name="Li P."/>
            <person name="Shi C."/>
            <person name="Zheng F."/>
            <person name="Jian J."/>
            <person name="Huang B."/>
            <person name="Shan D."/>
            <person name="Shi M."/>
            <person name="Fang C."/>
            <person name="Yue Y."/>
            <person name="Li F."/>
            <person name="Li D."/>
            <person name="Wei S."/>
            <person name="Han B."/>
            <person name="Jiang C."/>
            <person name="Yin Y."/>
            <person name="Xia T."/>
            <person name="Zhang Z."/>
            <person name="Bennetzen J.L."/>
            <person name="Zhao S."/>
            <person name="Wan X."/>
        </authorList>
    </citation>
    <scope>NUCLEOTIDE SEQUENCE [LARGE SCALE GENOMIC DNA]</scope>
    <source>
        <strain evidence="22">cv. Shuchazao</strain>
        <tissue evidence="21">Leaf</tissue>
    </source>
</reference>
<comment type="cofactor">
    <cofactor evidence="17">
        <name>Ca(2+)</name>
        <dbReference type="ChEBI" id="CHEBI:29108"/>
    </cofactor>
    <text evidence="17">Binds 2 calcium ions per subunit.</text>
</comment>
<feature type="site" description="Transition state stabilizer" evidence="18">
    <location>
        <position position="29"/>
    </location>
</feature>
<comment type="function">
    <text evidence="2">Removal of H(2)O(2), oxidation of toxic reductants, biosynthesis and degradation of lignin, suberization, auxin catabolism, response to environmental stresses such as wounding, pathogen attack and oxidative stress. These functions might be dependent on each isozyme/isoform in each plant tissue.</text>
</comment>
<gene>
    <name evidence="21" type="ORF">TEA_019480</name>
</gene>
<evidence type="ECO:0000256" key="1">
    <source>
        <dbReference type="ARBA" id="ARBA00000189"/>
    </source>
</evidence>
<dbReference type="CDD" id="cd00314">
    <property type="entry name" value="plant_peroxidase_like"/>
    <property type="match status" value="1"/>
</dbReference>
<comment type="similarity">
    <text evidence="4">Belongs to the peroxidase family. Ascorbate peroxidase subfamily.</text>
</comment>
<evidence type="ECO:0000256" key="9">
    <source>
        <dbReference type="ARBA" id="ARBA00022729"/>
    </source>
</evidence>
<accession>A0A4S4ENG7</accession>
<dbReference type="PRINTS" id="PR00458">
    <property type="entry name" value="PEROXIDASE"/>
</dbReference>
<evidence type="ECO:0000256" key="5">
    <source>
        <dbReference type="ARBA" id="ARBA00012313"/>
    </source>
</evidence>
<feature type="binding site" evidence="17">
    <location>
        <position position="206"/>
    </location>
    <ligand>
        <name>Ca(2+)</name>
        <dbReference type="ChEBI" id="CHEBI:29108"/>
        <label>2</label>
    </ligand>
</feature>
<dbReference type="InterPro" id="IPR033905">
    <property type="entry name" value="Secretory_peroxidase"/>
</dbReference>
<dbReference type="SUPFAM" id="SSF48113">
    <property type="entry name" value="Heme-dependent peroxidases"/>
    <property type="match status" value="2"/>
</dbReference>
<evidence type="ECO:0000313" key="21">
    <source>
        <dbReference type="EMBL" id="THG17882.1"/>
    </source>
</evidence>
<dbReference type="InterPro" id="IPR002016">
    <property type="entry name" value="Haem_peroxidase"/>
</dbReference>
<feature type="active site" description="Proton acceptor" evidence="15">
    <location>
        <position position="33"/>
    </location>
</feature>
<dbReference type="GO" id="GO:0005576">
    <property type="term" value="C:extracellular region"/>
    <property type="evidence" value="ECO:0007669"/>
    <property type="project" value="UniProtKB-SubCell"/>
</dbReference>
<evidence type="ECO:0000256" key="19">
    <source>
        <dbReference type="PIRSR" id="PIRSR600823-5"/>
    </source>
</evidence>
<keyword evidence="9" id="KW-0732">Signal</keyword>
<dbReference type="Proteomes" id="UP000306102">
    <property type="component" value="Unassembled WGS sequence"/>
</dbReference>
<dbReference type="FunFam" id="1.10.420.10:FF:000006">
    <property type="entry name" value="Peroxidase"/>
    <property type="match status" value="2"/>
</dbReference>
<evidence type="ECO:0000256" key="15">
    <source>
        <dbReference type="PIRSR" id="PIRSR600823-1"/>
    </source>
</evidence>
<dbReference type="InterPro" id="IPR019794">
    <property type="entry name" value="Peroxidases_AS"/>
</dbReference>
<dbReference type="CDD" id="cd00693">
    <property type="entry name" value="secretory_peroxidase"/>
    <property type="match status" value="1"/>
</dbReference>
<keyword evidence="6" id="KW-0575">Peroxidase</keyword>
<dbReference type="STRING" id="542762.A0A4S4ENG7"/>
<proteinExistence type="inferred from homology"/>
<dbReference type="PANTHER" id="PTHR31388">
    <property type="entry name" value="PEROXIDASE 72-RELATED"/>
    <property type="match status" value="1"/>
</dbReference>
<dbReference type="PANTHER" id="PTHR31388:SF126">
    <property type="entry name" value="PEROXIDASE"/>
    <property type="match status" value="1"/>
</dbReference>
<keyword evidence="8 17" id="KW-0479">Metal-binding</keyword>
<dbReference type="Gene3D" id="1.10.520.10">
    <property type="match status" value="1"/>
</dbReference>
<protein>
    <recommendedName>
        <fullName evidence="5">peroxidase</fullName>
        <ecNumber evidence="5">1.11.1.7</ecNumber>
    </recommendedName>
</protein>
<dbReference type="GO" id="GO:0140825">
    <property type="term" value="F:lactoperoxidase activity"/>
    <property type="evidence" value="ECO:0007669"/>
    <property type="project" value="UniProtKB-EC"/>
</dbReference>
<evidence type="ECO:0000256" key="3">
    <source>
        <dbReference type="ARBA" id="ARBA00004613"/>
    </source>
</evidence>
<feature type="disulfide bond" evidence="19">
    <location>
        <begin position="35"/>
        <end position="40"/>
    </location>
</feature>
<evidence type="ECO:0000256" key="14">
    <source>
        <dbReference type="ARBA" id="ARBA00023180"/>
    </source>
</evidence>
<evidence type="ECO:0000259" key="20">
    <source>
        <dbReference type="PROSITE" id="PS50873"/>
    </source>
</evidence>
<feature type="binding site" evidence="17">
    <location>
        <position position="39"/>
    </location>
    <ligand>
        <name>Ca(2+)</name>
        <dbReference type="ChEBI" id="CHEBI:29108"/>
        <label>1</label>
    </ligand>
</feature>
<evidence type="ECO:0000256" key="11">
    <source>
        <dbReference type="ARBA" id="ARBA00023002"/>
    </source>
</evidence>
<dbReference type="InterPro" id="IPR019793">
    <property type="entry name" value="Peroxidases_heam-ligand_BS"/>
</dbReference>
<feature type="disulfide bond" evidence="19">
    <location>
        <begin position="168"/>
        <end position="193"/>
    </location>
</feature>
<keyword evidence="22" id="KW-1185">Reference proteome</keyword>
<dbReference type="EC" id="1.11.1.7" evidence="5"/>
<feature type="binding site" evidence="17">
    <location>
        <position position="55"/>
    </location>
    <ligand>
        <name>Ca(2+)</name>
        <dbReference type="ChEBI" id="CHEBI:29108"/>
        <label>1</label>
    </ligand>
</feature>
<keyword evidence="12 17" id="KW-0408">Iron</keyword>
<evidence type="ECO:0000313" key="22">
    <source>
        <dbReference type="Proteomes" id="UP000306102"/>
    </source>
</evidence>
<keyword evidence="13 19" id="KW-1015">Disulfide bond</keyword>
<feature type="binding site" evidence="17">
    <location>
        <position position="43"/>
    </location>
    <ligand>
        <name>Ca(2+)</name>
        <dbReference type="ChEBI" id="CHEBI:29108"/>
        <label>1</label>
    </ligand>
</feature>
<keyword evidence="11" id="KW-0560">Oxidoreductase</keyword>
<comment type="catalytic activity">
    <reaction evidence="1">
        <text>2 a phenolic donor + H2O2 = 2 a phenolic radical donor + 2 H2O</text>
        <dbReference type="Rhea" id="RHEA:56136"/>
        <dbReference type="ChEBI" id="CHEBI:15377"/>
        <dbReference type="ChEBI" id="CHEBI:16240"/>
        <dbReference type="ChEBI" id="CHEBI:139520"/>
        <dbReference type="ChEBI" id="CHEBI:139521"/>
        <dbReference type="EC" id="1.11.1.7"/>
    </reaction>
</comment>
<evidence type="ECO:0000256" key="16">
    <source>
        <dbReference type="PIRSR" id="PIRSR600823-2"/>
    </source>
</evidence>
<dbReference type="Pfam" id="PF00141">
    <property type="entry name" value="peroxidase"/>
    <property type="match status" value="2"/>
</dbReference>
<feature type="binding site" evidence="17">
    <location>
        <position position="41"/>
    </location>
    <ligand>
        <name>Ca(2+)</name>
        <dbReference type="ChEBI" id="CHEBI:29108"/>
        <label>1</label>
    </ligand>
</feature>
<keyword evidence="14" id="KW-0325">Glycoprotein</keyword>
<dbReference type="GO" id="GO:0046872">
    <property type="term" value="F:metal ion binding"/>
    <property type="evidence" value="ECO:0007669"/>
    <property type="project" value="UniProtKB-KW"/>
</dbReference>
<feature type="binding site" evidence="16">
    <location>
        <position position="131"/>
    </location>
    <ligand>
        <name>substrate</name>
    </ligand>
</feature>
<evidence type="ECO:0000256" key="7">
    <source>
        <dbReference type="ARBA" id="ARBA00022617"/>
    </source>
</evidence>
<feature type="binding site" evidence="17">
    <location>
        <position position="209"/>
    </location>
    <ligand>
        <name>Ca(2+)</name>
        <dbReference type="ChEBI" id="CHEBI:29108"/>
        <label>2</label>
    </ligand>
</feature>
<evidence type="ECO:0000256" key="12">
    <source>
        <dbReference type="ARBA" id="ARBA00023004"/>
    </source>
</evidence>
<sequence length="465" mass="51060">MCPNVLSTIKTAVNSAVSSERRMGASLLRLHFHDCFVQGCDASILLDQTTTIDSEKTARPNNNSARGFEVIDKIKLEVDKACGRPVVSCADILAVAARDSVVALGGPTWMVQLGRRDSTTASQSEANNDIPSPLMDLPQLIENFKNKGLDTKDLVALSGGHSLGFAQCFVFRNRIYNESNIDPTFARDRQSTCPKSSGNSNLAPLDPTTAIFDTKYFSNLEKKKGLLHSDQALYNGGETDGLVKSYSTDIWAFWKDFAKSMIKLGNIEPLTGENGQIRSNCRMLGGPTWMVQLGRRDSTTASQSEANTDIPSPLMDLPQLIENFKNKGLDTKDLVALSGGHSLGFAQCFVFRNRIYNESNIDPTFARDRQSTCPKSSGNSNLAPLDPTTAIFDTKYFSNLEKKKGLLHSDQALYNGGETDGLVKSYSTDIWAFWKDFAKSMIKLGNIEPLTGENGQIRSNCRMVN</sequence>
<dbReference type="EMBL" id="SDRB02003383">
    <property type="protein sequence ID" value="THG17882.1"/>
    <property type="molecule type" value="Genomic_DNA"/>
</dbReference>
<dbReference type="PROSITE" id="PS50873">
    <property type="entry name" value="PEROXIDASE_4"/>
    <property type="match status" value="2"/>
</dbReference>
<evidence type="ECO:0000256" key="18">
    <source>
        <dbReference type="PIRSR" id="PIRSR600823-4"/>
    </source>
</evidence>
<dbReference type="InterPro" id="IPR010255">
    <property type="entry name" value="Haem_peroxidase_sf"/>
</dbReference>
<evidence type="ECO:0000256" key="13">
    <source>
        <dbReference type="ARBA" id="ARBA00023157"/>
    </source>
</evidence>
<organism evidence="21 22">
    <name type="scientific">Camellia sinensis var. sinensis</name>
    <name type="common">China tea</name>
    <dbReference type="NCBI Taxonomy" id="542762"/>
    <lineage>
        <taxon>Eukaryota</taxon>
        <taxon>Viridiplantae</taxon>
        <taxon>Streptophyta</taxon>
        <taxon>Embryophyta</taxon>
        <taxon>Tracheophyta</taxon>
        <taxon>Spermatophyta</taxon>
        <taxon>Magnoliopsida</taxon>
        <taxon>eudicotyledons</taxon>
        <taxon>Gunneridae</taxon>
        <taxon>Pentapetalae</taxon>
        <taxon>asterids</taxon>
        <taxon>Ericales</taxon>
        <taxon>Theaceae</taxon>
        <taxon>Camellia</taxon>
    </lineage>
</organism>
<feature type="disulfide bond" evidence="19">
    <location>
        <begin position="89"/>
        <end position="281"/>
    </location>
</feature>
<comment type="caution">
    <text evidence="21">The sequence shown here is derived from an EMBL/GenBank/DDBJ whole genome shotgun (WGS) entry which is preliminary data.</text>
</comment>
<dbReference type="Gene3D" id="1.10.420.10">
    <property type="entry name" value="Peroxidase, domain 2"/>
    <property type="match status" value="2"/>
</dbReference>
<dbReference type="FunFam" id="1.10.520.10:FF:000009">
    <property type="entry name" value="Peroxidase"/>
    <property type="match status" value="1"/>
</dbReference>
<evidence type="ECO:0000256" key="4">
    <source>
        <dbReference type="ARBA" id="ARBA00006873"/>
    </source>
</evidence>
<feature type="binding site" evidence="17">
    <location>
        <position position="34"/>
    </location>
    <ligand>
        <name>Ca(2+)</name>
        <dbReference type="ChEBI" id="CHEBI:29108"/>
        <label>1</label>
    </ligand>
</feature>
<feature type="domain" description="Plant heme peroxidase family profile" evidence="20">
    <location>
        <begin position="1"/>
        <end position="285"/>
    </location>
</feature>
<evidence type="ECO:0000256" key="2">
    <source>
        <dbReference type="ARBA" id="ARBA00002322"/>
    </source>
</evidence>
<dbReference type="GO" id="GO:0006979">
    <property type="term" value="P:response to oxidative stress"/>
    <property type="evidence" value="ECO:0007669"/>
    <property type="project" value="InterPro"/>
</dbReference>
<feature type="binding site" evidence="17">
    <location>
        <position position="213"/>
    </location>
    <ligand>
        <name>Ca(2+)</name>
        <dbReference type="ChEBI" id="CHEBI:29108"/>
        <label>2</label>
    </ligand>
</feature>
<dbReference type="GO" id="GO:0042744">
    <property type="term" value="P:hydrogen peroxide catabolic process"/>
    <property type="evidence" value="ECO:0007669"/>
    <property type="project" value="InterPro"/>
</dbReference>
<evidence type="ECO:0000256" key="17">
    <source>
        <dbReference type="PIRSR" id="PIRSR600823-3"/>
    </source>
</evidence>
<feature type="domain" description="Plant heme peroxidase family profile" evidence="20">
    <location>
        <begin position="283"/>
        <end position="465"/>
    </location>
</feature>